<dbReference type="EMBL" id="SFCC01000001">
    <property type="protein sequence ID" value="RZQ66034.1"/>
    <property type="molecule type" value="Genomic_DNA"/>
</dbReference>
<dbReference type="PANTHER" id="PTHR43133:SF65">
    <property type="entry name" value="ECF RNA POLYMERASE SIGMA FACTOR SIGG"/>
    <property type="match status" value="1"/>
</dbReference>
<accession>A0A4Q7JGP1</accession>
<dbReference type="PROSITE" id="PS01063">
    <property type="entry name" value="SIGMA70_ECF"/>
    <property type="match status" value="1"/>
</dbReference>
<evidence type="ECO:0000256" key="1">
    <source>
        <dbReference type="ARBA" id="ARBA00010641"/>
    </source>
</evidence>
<evidence type="ECO:0000256" key="4">
    <source>
        <dbReference type="ARBA" id="ARBA00023082"/>
    </source>
</evidence>
<keyword evidence="5 7" id="KW-0238">DNA-binding</keyword>
<feature type="domain" description="RNA polymerase sigma-70 region 2" evidence="8">
    <location>
        <begin position="24"/>
        <end position="88"/>
    </location>
</feature>
<dbReference type="Pfam" id="PF04542">
    <property type="entry name" value="Sigma70_r2"/>
    <property type="match status" value="1"/>
</dbReference>
<dbReference type="SUPFAM" id="SSF88946">
    <property type="entry name" value="Sigma2 domain of RNA polymerase sigma factors"/>
    <property type="match status" value="1"/>
</dbReference>
<evidence type="ECO:0000259" key="9">
    <source>
        <dbReference type="Pfam" id="PF08281"/>
    </source>
</evidence>
<evidence type="ECO:0000259" key="8">
    <source>
        <dbReference type="Pfam" id="PF04542"/>
    </source>
</evidence>
<evidence type="ECO:0000313" key="11">
    <source>
        <dbReference type="Proteomes" id="UP000292003"/>
    </source>
</evidence>
<dbReference type="InterPro" id="IPR014305">
    <property type="entry name" value="RNA_pol_sigma-G_actinobac"/>
</dbReference>
<dbReference type="OrthoDB" id="3806887at2"/>
<evidence type="ECO:0000256" key="6">
    <source>
        <dbReference type="ARBA" id="ARBA00023163"/>
    </source>
</evidence>
<dbReference type="Gene3D" id="3.10.450.50">
    <property type="match status" value="1"/>
</dbReference>
<dbReference type="GO" id="GO:0006950">
    <property type="term" value="P:response to stress"/>
    <property type="evidence" value="ECO:0007669"/>
    <property type="project" value="UniProtKB-ARBA"/>
</dbReference>
<keyword evidence="11" id="KW-1185">Reference proteome</keyword>
<gene>
    <name evidence="10" type="ORF">EWH70_02940</name>
</gene>
<reference evidence="10 11" key="1">
    <citation type="submission" date="2019-02" db="EMBL/GenBank/DDBJ databases">
        <title>Draft genome sequence of Amycolatopsis sp. 8-3EHSu isolated from roots of Suaeda maritima.</title>
        <authorList>
            <person name="Duangmal K."/>
            <person name="Chantavorakit T."/>
        </authorList>
    </citation>
    <scope>NUCLEOTIDE SEQUENCE [LARGE SCALE GENOMIC DNA]</scope>
    <source>
        <strain evidence="10 11">8-3EHSu</strain>
    </source>
</reference>
<dbReference type="Gene3D" id="1.10.1740.10">
    <property type="match status" value="1"/>
</dbReference>
<dbReference type="PANTHER" id="PTHR43133">
    <property type="entry name" value="RNA POLYMERASE ECF-TYPE SIGMA FACTO"/>
    <property type="match status" value="1"/>
</dbReference>
<comment type="similarity">
    <text evidence="1 7">Belongs to the sigma-70 factor family. ECF subfamily.</text>
</comment>
<dbReference type="InterPro" id="IPR039425">
    <property type="entry name" value="RNA_pol_sigma-70-like"/>
</dbReference>
<dbReference type="GO" id="GO:0006352">
    <property type="term" value="P:DNA-templated transcription initiation"/>
    <property type="evidence" value="ECO:0007669"/>
    <property type="project" value="InterPro"/>
</dbReference>
<evidence type="ECO:0000313" key="10">
    <source>
        <dbReference type="EMBL" id="RZQ66034.1"/>
    </source>
</evidence>
<dbReference type="InterPro" id="IPR036388">
    <property type="entry name" value="WH-like_DNA-bd_sf"/>
</dbReference>
<comment type="subunit">
    <text evidence="2">Interacts transiently with the RNA polymerase catalytic core formed by RpoA, RpoB, RpoC and RpoZ (2 alpha, 1 beta, 1 beta' and 1 omega subunit) to form the RNA polymerase holoenzyme that can initiate transcription.</text>
</comment>
<dbReference type="RefSeq" id="WP_130473603.1">
    <property type="nucleotide sequence ID" value="NZ_SFCC01000001.1"/>
</dbReference>
<dbReference type="CDD" id="cd06171">
    <property type="entry name" value="Sigma70_r4"/>
    <property type="match status" value="1"/>
</dbReference>
<dbReference type="InterPro" id="IPR032710">
    <property type="entry name" value="NTF2-like_dom_sf"/>
</dbReference>
<name>A0A4Q7JGP1_9PSEU</name>
<organism evidence="10 11">
    <name type="scientific">Amycolatopsis suaedae</name>
    <dbReference type="NCBI Taxonomy" id="2510978"/>
    <lineage>
        <taxon>Bacteria</taxon>
        <taxon>Bacillati</taxon>
        <taxon>Actinomycetota</taxon>
        <taxon>Actinomycetes</taxon>
        <taxon>Pseudonocardiales</taxon>
        <taxon>Pseudonocardiaceae</taxon>
        <taxon>Amycolatopsis</taxon>
    </lineage>
</organism>
<dbReference type="Pfam" id="PF08281">
    <property type="entry name" value="Sigma70_r4_2"/>
    <property type="match status" value="1"/>
</dbReference>
<comment type="caution">
    <text evidence="10">The sequence shown here is derived from an EMBL/GenBank/DDBJ whole genome shotgun (WGS) entry which is preliminary data.</text>
</comment>
<dbReference type="GO" id="GO:0003677">
    <property type="term" value="F:DNA binding"/>
    <property type="evidence" value="ECO:0007669"/>
    <property type="project" value="UniProtKB-KW"/>
</dbReference>
<proteinExistence type="inferred from homology"/>
<dbReference type="InterPro" id="IPR000838">
    <property type="entry name" value="RNA_pol_sigma70_ECF_CS"/>
</dbReference>
<dbReference type="InterPro" id="IPR013324">
    <property type="entry name" value="RNA_pol_sigma_r3/r4-like"/>
</dbReference>
<sequence>MTTEDSALVAAATAGDQRAFSELTERYRTELRVHCYRLVGSFDEAEDLVQETFLRAWRKRGTYAGRSTFRAWLYRIATNAGLDVLDRRPRDPLAGSLRDGAPPPAAVAGLQPFPDRLLDQVESPEAGPDARVVAKETIELAFLAAIQQLPPRQRAVLILRDVLGWRAAEVADLLDTSTASVNSALQRARQTLQGGLPRARSEWTAGTPSEQDRAVLDRYLAAIERNDDAALGELLSDDVRCSQQPWAGGNMTPDPIWYRGRATVVRAWQPLFHGEAPISCRAVATAANRQPAFGMYVRTPDMPAFAPFGLTVLGIGDGVVTEISVFHPDVFAAFGLPESL</sequence>
<evidence type="ECO:0000256" key="7">
    <source>
        <dbReference type="RuleBase" id="RU000716"/>
    </source>
</evidence>
<dbReference type="InterPro" id="IPR013325">
    <property type="entry name" value="RNA_pol_sigma_r2"/>
</dbReference>
<keyword evidence="3 7" id="KW-0805">Transcription regulation</keyword>
<dbReference type="InterPro" id="IPR014284">
    <property type="entry name" value="RNA_pol_sigma-70_dom"/>
</dbReference>
<dbReference type="AlphaFoldDB" id="A0A4Q7JGP1"/>
<dbReference type="SUPFAM" id="SSF88659">
    <property type="entry name" value="Sigma3 and sigma4 domains of RNA polymerase sigma factors"/>
    <property type="match status" value="1"/>
</dbReference>
<dbReference type="Gene3D" id="1.10.10.10">
    <property type="entry name" value="Winged helix-like DNA-binding domain superfamily/Winged helix DNA-binding domain"/>
    <property type="match status" value="1"/>
</dbReference>
<dbReference type="SUPFAM" id="SSF54427">
    <property type="entry name" value="NTF2-like"/>
    <property type="match status" value="1"/>
</dbReference>
<evidence type="ECO:0000256" key="2">
    <source>
        <dbReference type="ARBA" id="ARBA00011344"/>
    </source>
</evidence>
<dbReference type="NCBIfam" id="TIGR02960">
    <property type="entry name" value="SigX5"/>
    <property type="match status" value="1"/>
</dbReference>
<feature type="domain" description="RNA polymerase sigma factor 70 region 4 type 2" evidence="9">
    <location>
        <begin position="141"/>
        <end position="192"/>
    </location>
</feature>
<evidence type="ECO:0000256" key="5">
    <source>
        <dbReference type="ARBA" id="ARBA00023125"/>
    </source>
</evidence>
<dbReference type="NCBIfam" id="NF006089">
    <property type="entry name" value="PRK08241.1"/>
    <property type="match status" value="1"/>
</dbReference>
<evidence type="ECO:0000256" key="3">
    <source>
        <dbReference type="ARBA" id="ARBA00023015"/>
    </source>
</evidence>
<keyword evidence="6 7" id="KW-0804">Transcription</keyword>
<keyword evidence="4 7" id="KW-0731">Sigma factor</keyword>
<dbReference type="InterPro" id="IPR013249">
    <property type="entry name" value="RNA_pol_sigma70_r4_t2"/>
</dbReference>
<dbReference type="InterPro" id="IPR007627">
    <property type="entry name" value="RNA_pol_sigma70_r2"/>
</dbReference>
<dbReference type="NCBIfam" id="TIGR02937">
    <property type="entry name" value="sigma70-ECF"/>
    <property type="match status" value="1"/>
</dbReference>
<dbReference type="GO" id="GO:0016987">
    <property type="term" value="F:sigma factor activity"/>
    <property type="evidence" value="ECO:0007669"/>
    <property type="project" value="UniProtKB-KW"/>
</dbReference>
<dbReference type="Proteomes" id="UP000292003">
    <property type="component" value="Unassembled WGS sequence"/>
</dbReference>
<protein>
    <recommendedName>
        <fullName evidence="7">RNA polymerase sigma factor</fullName>
    </recommendedName>
</protein>